<feature type="domain" description="Glutathionylspermidine synthase pre-ATP-grasp-like" evidence="6">
    <location>
        <begin position="12"/>
        <end position="393"/>
    </location>
</feature>
<dbReference type="GO" id="GO:0016874">
    <property type="term" value="F:ligase activity"/>
    <property type="evidence" value="ECO:0007669"/>
    <property type="project" value="UniProtKB-KW"/>
</dbReference>
<dbReference type="RefSeq" id="WP_119931848.1">
    <property type="nucleotide sequence ID" value="NZ_QZEY01000034.1"/>
</dbReference>
<evidence type="ECO:0000313" key="7">
    <source>
        <dbReference type="EMBL" id="RJL19965.1"/>
    </source>
</evidence>
<dbReference type="EMBL" id="QZEY01000034">
    <property type="protein sequence ID" value="RJL19965.1"/>
    <property type="molecule type" value="Genomic_DNA"/>
</dbReference>
<evidence type="ECO:0000313" key="8">
    <source>
        <dbReference type="Proteomes" id="UP000265768"/>
    </source>
</evidence>
<dbReference type="SUPFAM" id="SSF52440">
    <property type="entry name" value="PreATP-grasp domain"/>
    <property type="match status" value="1"/>
</dbReference>
<dbReference type="GO" id="GO:0046872">
    <property type="term" value="F:metal ion binding"/>
    <property type="evidence" value="ECO:0007669"/>
    <property type="project" value="UniProtKB-KW"/>
</dbReference>
<protein>
    <submittedName>
        <fullName evidence="7">Glutathionylspermidine synthase family protein</fullName>
    </submittedName>
</protein>
<dbReference type="Proteomes" id="UP000265768">
    <property type="component" value="Unassembled WGS sequence"/>
</dbReference>
<evidence type="ECO:0000256" key="5">
    <source>
        <dbReference type="ARBA" id="ARBA00022842"/>
    </source>
</evidence>
<keyword evidence="8" id="KW-1185">Reference proteome</keyword>
<reference evidence="7 8" key="1">
    <citation type="submission" date="2018-09" db="EMBL/GenBank/DDBJ databases">
        <title>YIM 75507 draft genome.</title>
        <authorList>
            <person name="Tang S."/>
            <person name="Feng Y."/>
        </authorList>
    </citation>
    <scope>NUCLEOTIDE SEQUENCE [LARGE SCALE GENOMIC DNA]</scope>
    <source>
        <strain evidence="7 8">YIM 75507</strain>
    </source>
</reference>
<sequence length="419" mass="47067">MRRISITPRDGWLDIVQSQGLAFAMDELPDGTRVPYWNESAAYVFTLRQIDKLEQVTEDLYGMCLQAVEYVLDRPEVFARFGLDPAARQVLLDSWRAGEPSLYGRFDLVWDGGAGEPKMLELNGDTPTSLLETAIQWLWVEDRFPGADQWNSVHDRLVRAWGDIARARDLTEVHLAYAPEGGDEEYLTAAYMADTAQEAGLRTRLIAMGDIGWDERHRRFFDATSVQIGPQVHERARRGTALEALWKLYPWEDMLAEEFGRHLAAGRRGTLFLEPAWKAVLSNKALLAVLWEMFPGHPNLLPAYLDGPRDMRDFVAKPLFGREGDGVRILRAGQEFTSPEPHCFQEHHPMPNLGGGYVVLGSWIVAGHPAGMGIREDDNAVTGLSARFVPHFIEDASAPTAEQARRWIDEDAGRAAARS</sequence>
<dbReference type="Pfam" id="PF03738">
    <property type="entry name" value="GSP_synth"/>
    <property type="match status" value="1"/>
</dbReference>
<name>A0A3A3ZYI6_9ACTN</name>
<keyword evidence="5" id="KW-0460">Magnesium</keyword>
<evidence type="ECO:0000259" key="6">
    <source>
        <dbReference type="Pfam" id="PF03738"/>
    </source>
</evidence>
<dbReference type="OrthoDB" id="9765517at2"/>
<evidence type="ECO:0000256" key="4">
    <source>
        <dbReference type="ARBA" id="ARBA00022840"/>
    </source>
</evidence>
<comment type="caution">
    <text evidence="7">The sequence shown here is derived from an EMBL/GenBank/DDBJ whole genome shotgun (WGS) entry which is preliminary data.</text>
</comment>
<keyword evidence="4" id="KW-0067">ATP-binding</keyword>
<keyword evidence="2" id="KW-0479">Metal-binding</keyword>
<dbReference type="Gene3D" id="3.30.1490.330">
    <property type="match status" value="1"/>
</dbReference>
<organism evidence="7 8">
    <name type="scientific">Bailinhaonella thermotolerans</name>
    <dbReference type="NCBI Taxonomy" id="1070861"/>
    <lineage>
        <taxon>Bacteria</taxon>
        <taxon>Bacillati</taxon>
        <taxon>Actinomycetota</taxon>
        <taxon>Actinomycetes</taxon>
        <taxon>Streptosporangiales</taxon>
        <taxon>Streptosporangiaceae</taxon>
        <taxon>Bailinhaonella</taxon>
    </lineage>
</organism>
<gene>
    <name evidence="7" type="ORF">D5H75_39950</name>
</gene>
<dbReference type="AlphaFoldDB" id="A0A3A3ZYI6"/>
<proteinExistence type="predicted"/>
<evidence type="ECO:0000256" key="3">
    <source>
        <dbReference type="ARBA" id="ARBA00022741"/>
    </source>
</evidence>
<keyword evidence="3" id="KW-0547">Nucleotide-binding</keyword>
<dbReference type="InterPro" id="IPR005494">
    <property type="entry name" value="GSPS_pre-ATP-grasp-like_dom"/>
</dbReference>
<dbReference type="InterPro" id="IPR016185">
    <property type="entry name" value="PreATP-grasp_dom_sf"/>
</dbReference>
<keyword evidence="1" id="KW-0436">Ligase</keyword>
<accession>A0A3A3ZYI6</accession>
<dbReference type="SUPFAM" id="SSF56059">
    <property type="entry name" value="Glutathione synthetase ATP-binding domain-like"/>
    <property type="match status" value="1"/>
</dbReference>
<dbReference type="GO" id="GO:0005524">
    <property type="term" value="F:ATP binding"/>
    <property type="evidence" value="ECO:0007669"/>
    <property type="project" value="UniProtKB-KW"/>
</dbReference>
<evidence type="ECO:0000256" key="1">
    <source>
        <dbReference type="ARBA" id="ARBA00022598"/>
    </source>
</evidence>
<evidence type="ECO:0000256" key="2">
    <source>
        <dbReference type="ARBA" id="ARBA00022723"/>
    </source>
</evidence>